<dbReference type="STRING" id="94827.A0A099ZUL7"/>
<dbReference type="InterPro" id="IPR036188">
    <property type="entry name" value="FAD/NAD-bd_sf"/>
</dbReference>
<reference evidence="1 2" key="1">
    <citation type="submission" date="2014-06" db="EMBL/GenBank/DDBJ databases">
        <title>Genome evolution of avian class.</title>
        <authorList>
            <person name="Zhang G."/>
            <person name="Li C."/>
        </authorList>
    </citation>
    <scope>NUCLEOTIDE SEQUENCE [LARGE SCALE GENOMIC DNA]</scope>
    <source>
        <strain evidence="1">BGI_N309</strain>
    </source>
</reference>
<organism evidence="1 2">
    <name type="scientific">Tinamus guttatus</name>
    <name type="common">White-throated tinamou</name>
    <dbReference type="NCBI Taxonomy" id="94827"/>
    <lineage>
        <taxon>Eukaryota</taxon>
        <taxon>Metazoa</taxon>
        <taxon>Chordata</taxon>
        <taxon>Craniata</taxon>
        <taxon>Vertebrata</taxon>
        <taxon>Euteleostomi</taxon>
        <taxon>Archelosauria</taxon>
        <taxon>Archosauria</taxon>
        <taxon>Dinosauria</taxon>
        <taxon>Saurischia</taxon>
        <taxon>Theropoda</taxon>
        <taxon>Coelurosauria</taxon>
        <taxon>Aves</taxon>
        <taxon>Palaeognathae</taxon>
        <taxon>Tinamiformes</taxon>
        <taxon>Tinamidae</taxon>
        <taxon>Tinamus</taxon>
    </lineage>
</organism>
<evidence type="ECO:0000313" key="2">
    <source>
        <dbReference type="Proteomes" id="UP000053641"/>
    </source>
</evidence>
<dbReference type="AlphaFoldDB" id="A0A099ZUL7"/>
<feature type="non-terminal residue" evidence="1">
    <location>
        <position position="84"/>
    </location>
</feature>
<evidence type="ECO:0000313" key="1">
    <source>
        <dbReference type="EMBL" id="KGL85491.1"/>
    </source>
</evidence>
<keyword evidence="2" id="KW-1185">Reference proteome</keyword>
<dbReference type="Gene3D" id="3.50.50.60">
    <property type="entry name" value="FAD/NAD(P)-binding domain"/>
    <property type="match status" value="1"/>
</dbReference>
<sequence>MSAPSSDAGNPAHTLFERFLRAGQCQEVLGTFGELRGHLGLQGTTGLQLYRELKAALNSWSAKALWNKLDKKAAHGDYEQGTAC</sequence>
<proteinExistence type="predicted"/>
<dbReference type="Proteomes" id="UP000053641">
    <property type="component" value="Unassembled WGS sequence"/>
</dbReference>
<name>A0A099ZUL7_TINGU</name>
<protein>
    <submittedName>
        <fullName evidence="1">Protein-methionine sulfoxide oxidase MICAL1</fullName>
    </submittedName>
</protein>
<dbReference type="EMBL" id="KL898409">
    <property type="protein sequence ID" value="KGL85491.1"/>
    <property type="molecule type" value="Genomic_DNA"/>
</dbReference>
<accession>A0A099ZUL7</accession>
<gene>
    <name evidence="1" type="ORF">N309_14858</name>
</gene>